<feature type="transmembrane region" description="Helical" evidence="1">
    <location>
        <begin position="213"/>
        <end position="232"/>
    </location>
</feature>
<dbReference type="PANTHER" id="PTHR39430">
    <property type="entry name" value="MEMBRANE-ASSOCIATED PROTEASE-RELATED"/>
    <property type="match status" value="1"/>
</dbReference>
<evidence type="ECO:0000256" key="1">
    <source>
        <dbReference type="SAM" id="Phobius"/>
    </source>
</evidence>
<evidence type="ECO:0000313" key="4">
    <source>
        <dbReference type="Proteomes" id="UP000184032"/>
    </source>
</evidence>
<keyword evidence="1" id="KW-1133">Transmembrane helix</keyword>
<keyword evidence="1" id="KW-0812">Transmembrane</keyword>
<dbReference type="AlphaFoldDB" id="A0A1M5QMF4"/>
<gene>
    <name evidence="3" type="ORF">SAMN02745245_00648</name>
</gene>
<proteinExistence type="predicted"/>
<feature type="domain" description="CAAX prenyl protease 2/Lysostaphin resistance protein A-like" evidence="2">
    <location>
        <begin position="132"/>
        <end position="226"/>
    </location>
</feature>
<feature type="transmembrane region" description="Helical" evidence="1">
    <location>
        <begin position="264"/>
        <end position="283"/>
    </location>
</feature>
<reference evidence="3 4" key="1">
    <citation type="submission" date="2016-11" db="EMBL/GenBank/DDBJ databases">
        <authorList>
            <person name="Jaros S."/>
            <person name="Januszkiewicz K."/>
            <person name="Wedrychowicz H."/>
        </authorList>
    </citation>
    <scope>NUCLEOTIDE SEQUENCE [LARGE SCALE GENOMIC DNA]</scope>
    <source>
        <strain evidence="3 4">DSM 21120</strain>
    </source>
</reference>
<organism evidence="3 4">
    <name type="scientific">Anaerosphaera aminiphila DSM 21120</name>
    <dbReference type="NCBI Taxonomy" id="1120995"/>
    <lineage>
        <taxon>Bacteria</taxon>
        <taxon>Bacillati</taxon>
        <taxon>Bacillota</taxon>
        <taxon>Tissierellia</taxon>
        <taxon>Tissierellales</taxon>
        <taxon>Peptoniphilaceae</taxon>
        <taxon>Anaerosphaera</taxon>
    </lineage>
</organism>
<dbReference type="PANTHER" id="PTHR39430:SF1">
    <property type="entry name" value="PROTEASE"/>
    <property type="match status" value="1"/>
</dbReference>
<feature type="transmembrane region" description="Helical" evidence="1">
    <location>
        <begin position="187"/>
        <end position="206"/>
    </location>
</feature>
<feature type="transmembrane region" description="Helical" evidence="1">
    <location>
        <begin position="49"/>
        <end position="72"/>
    </location>
</feature>
<name>A0A1M5QMF4_9FIRM</name>
<dbReference type="RefSeq" id="WP_073183720.1">
    <property type="nucleotide sequence ID" value="NZ_FQXI01000003.1"/>
</dbReference>
<dbReference type="EMBL" id="FQXI01000003">
    <property type="protein sequence ID" value="SHH14753.1"/>
    <property type="molecule type" value="Genomic_DNA"/>
</dbReference>
<dbReference type="InterPro" id="IPR003675">
    <property type="entry name" value="Rce1/LyrA-like_dom"/>
</dbReference>
<protein>
    <recommendedName>
        <fullName evidence="2">CAAX prenyl protease 2/Lysostaphin resistance protein A-like domain-containing protein</fullName>
    </recommendedName>
</protein>
<dbReference type="GO" id="GO:0004175">
    <property type="term" value="F:endopeptidase activity"/>
    <property type="evidence" value="ECO:0007669"/>
    <property type="project" value="UniProtKB-ARBA"/>
</dbReference>
<feature type="transmembrane region" description="Helical" evidence="1">
    <location>
        <begin position="126"/>
        <end position="144"/>
    </location>
</feature>
<accession>A0A1M5QMF4</accession>
<dbReference type="Pfam" id="PF02517">
    <property type="entry name" value="Rce1-like"/>
    <property type="match status" value="1"/>
</dbReference>
<feature type="transmembrane region" description="Helical" evidence="1">
    <location>
        <begin position="12"/>
        <end position="37"/>
    </location>
</feature>
<evidence type="ECO:0000259" key="2">
    <source>
        <dbReference type="Pfam" id="PF02517"/>
    </source>
</evidence>
<feature type="transmembrane region" description="Helical" evidence="1">
    <location>
        <begin position="165"/>
        <end position="181"/>
    </location>
</feature>
<sequence length="291" mass="32980">MSKSIKFSNRQTVFSILSIFILVFSQTISSVFVEFLIKLNSEFNLNIPGFIFNIVLSILYVLILFLLIRLIYKKALKFNLSDFKINKFSIRPFWIISAFLMPISVCGLMFLFPGNLHINSFSTEENLLIITASVFFYGLATGIAEETIFRGIIMSAVEKRFNKKIAILIPSMLFGLLHIVGRNLSFVSIIQLFIAGTAVGILFSLITYETNSIWSSAFVHGIWNIFMVGSIINFNPLYSNDSIFNYILDTKSILITGGDFGVESSIFAIIIYIIFSYMAIIRIKHKKVEAL</sequence>
<keyword evidence="1" id="KW-0472">Membrane</keyword>
<dbReference type="OrthoDB" id="4177129at2"/>
<dbReference type="GO" id="GO:0080120">
    <property type="term" value="P:CAAX-box protein maturation"/>
    <property type="evidence" value="ECO:0007669"/>
    <property type="project" value="UniProtKB-ARBA"/>
</dbReference>
<keyword evidence="4" id="KW-1185">Reference proteome</keyword>
<evidence type="ECO:0000313" key="3">
    <source>
        <dbReference type="EMBL" id="SHH14753.1"/>
    </source>
</evidence>
<feature type="transmembrane region" description="Helical" evidence="1">
    <location>
        <begin position="93"/>
        <end position="114"/>
    </location>
</feature>
<dbReference type="Proteomes" id="UP000184032">
    <property type="component" value="Unassembled WGS sequence"/>
</dbReference>
<dbReference type="STRING" id="1120995.SAMN02745245_00648"/>